<evidence type="ECO:0000256" key="13">
    <source>
        <dbReference type="ARBA" id="ARBA00023306"/>
    </source>
</evidence>
<comment type="similarity">
    <text evidence="16">Belongs to the MurB family.</text>
</comment>
<gene>
    <name evidence="16 18" type="primary">murB</name>
    <name evidence="18" type="ORF">IW967_06775</name>
</gene>
<proteinExistence type="inferred from homology"/>
<name>A0ABS0F2P4_9BACL</name>
<evidence type="ECO:0000256" key="9">
    <source>
        <dbReference type="ARBA" id="ARBA00022857"/>
    </source>
</evidence>
<dbReference type="PANTHER" id="PTHR21071">
    <property type="entry name" value="UDP-N-ACETYLENOLPYRUVOYLGLUCOSAMINE REDUCTASE"/>
    <property type="match status" value="1"/>
</dbReference>
<evidence type="ECO:0000256" key="3">
    <source>
        <dbReference type="ARBA" id="ARBA00004496"/>
    </source>
</evidence>
<evidence type="ECO:0000256" key="2">
    <source>
        <dbReference type="ARBA" id="ARBA00003921"/>
    </source>
</evidence>
<keyword evidence="14 16" id="KW-0961">Cell wall biogenesis/degradation</keyword>
<protein>
    <recommendedName>
        <fullName evidence="16">UDP-N-acetylenolpyruvoylglucosamine reductase</fullName>
        <ecNumber evidence="16">1.3.1.98</ecNumber>
    </recommendedName>
    <alternativeName>
        <fullName evidence="16">UDP-N-acetylmuramate dehydrogenase</fullName>
    </alternativeName>
</protein>
<comment type="catalytic activity">
    <reaction evidence="15 16">
        <text>UDP-N-acetyl-alpha-D-muramate + NADP(+) = UDP-N-acetyl-3-O-(1-carboxyvinyl)-alpha-D-glucosamine + NADPH + H(+)</text>
        <dbReference type="Rhea" id="RHEA:12248"/>
        <dbReference type="ChEBI" id="CHEBI:15378"/>
        <dbReference type="ChEBI" id="CHEBI:57783"/>
        <dbReference type="ChEBI" id="CHEBI:58349"/>
        <dbReference type="ChEBI" id="CHEBI:68483"/>
        <dbReference type="ChEBI" id="CHEBI:70757"/>
        <dbReference type="EC" id="1.3.1.98"/>
    </reaction>
</comment>
<comment type="cofactor">
    <cofactor evidence="1 16">
        <name>FAD</name>
        <dbReference type="ChEBI" id="CHEBI:57692"/>
    </cofactor>
</comment>
<evidence type="ECO:0000256" key="10">
    <source>
        <dbReference type="ARBA" id="ARBA00022960"/>
    </source>
</evidence>
<keyword evidence="13 16" id="KW-0131">Cell cycle</keyword>
<evidence type="ECO:0000313" key="19">
    <source>
        <dbReference type="Proteomes" id="UP000642910"/>
    </source>
</evidence>
<dbReference type="SUPFAM" id="SSF56176">
    <property type="entry name" value="FAD-binding/transporter-associated domain-like"/>
    <property type="match status" value="1"/>
</dbReference>
<feature type="active site" evidence="16">
    <location>
        <position position="297"/>
    </location>
</feature>
<comment type="subcellular location">
    <subcellularLocation>
        <location evidence="3 16">Cytoplasm</location>
    </subcellularLocation>
</comment>
<dbReference type="Pfam" id="PF01565">
    <property type="entry name" value="FAD_binding_4"/>
    <property type="match status" value="1"/>
</dbReference>
<dbReference type="PROSITE" id="PS51387">
    <property type="entry name" value="FAD_PCMH"/>
    <property type="match status" value="1"/>
</dbReference>
<dbReference type="SUPFAM" id="SSF56194">
    <property type="entry name" value="Uridine diphospho-N-Acetylenolpyruvylglucosamine reductase, MurB, C-terminal domain"/>
    <property type="match status" value="1"/>
</dbReference>
<feature type="active site" description="Proton donor" evidence="16">
    <location>
        <position position="227"/>
    </location>
</feature>
<dbReference type="RefSeq" id="WP_067849917.1">
    <property type="nucleotide sequence ID" value="NZ_JADPKZ010000037.1"/>
</dbReference>
<keyword evidence="5 16" id="KW-0963">Cytoplasm</keyword>
<dbReference type="Pfam" id="PF02873">
    <property type="entry name" value="MurB_C"/>
    <property type="match status" value="1"/>
</dbReference>
<evidence type="ECO:0000256" key="14">
    <source>
        <dbReference type="ARBA" id="ARBA00023316"/>
    </source>
</evidence>
<evidence type="ECO:0000256" key="8">
    <source>
        <dbReference type="ARBA" id="ARBA00022827"/>
    </source>
</evidence>
<keyword evidence="11 16" id="KW-0573">Peptidoglycan synthesis</keyword>
<evidence type="ECO:0000256" key="16">
    <source>
        <dbReference type="HAMAP-Rule" id="MF_00037"/>
    </source>
</evidence>
<keyword evidence="10 16" id="KW-0133">Cell shape</keyword>
<comment type="pathway">
    <text evidence="4 16">Cell wall biogenesis; peptidoglycan biosynthesis.</text>
</comment>
<dbReference type="InterPro" id="IPR016166">
    <property type="entry name" value="FAD-bd_PCMH"/>
</dbReference>
<organism evidence="18 19">
    <name type="scientific">Alicyclobacillus mali</name>
    <name type="common">ex Roth et al. 2021</name>
    <dbReference type="NCBI Taxonomy" id="1123961"/>
    <lineage>
        <taxon>Bacteria</taxon>
        <taxon>Bacillati</taxon>
        <taxon>Bacillota</taxon>
        <taxon>Bacilli</taxon>
        <taxon>Bacillales</taxon>
        <taxon>Alicyclobacillaceae</taxon>
        <taxon>Alicyclobacillus</taxon>
    </lineage>
</organism>
<evidence type="ECO:0000256" key="12">
    <source>
        <dbReference type="ARBA" id="ARBA00023002"/>
    </source>
</evidence>
<dbReference type="InterPro" id="IPR003170">
    <property type="entry name" value="MurB"/>
</dbReference>
<dbReference type="NCBIfam" id="NF010480">
    <property type="entry name" value="PRK13905.1"/>
    <property type="match status" value="1"/>
</dbReference>
<evidence type="ECO:0000256" key="4">
    <source>
        <dbReference type="ARBA" id="ARBA00004752"/>
    </source>
</evidence>
<dbReference type="Gene3D" id="3.30.465.10">
    <property type="match status" value="1"/>
</dbReference>
<keyword evidence="9 16" id="KW-0521">NADP</keyword>
<evidence type="ECO:0000256" key="7">
    <source>
        <dbReference type="ARBA" id="ARBA00022630"/>
    </source>
</evidence>
<evidence type="ECO:0000259" key="17">
    <source>
        <dbReference type="PROSITE" id="PS51387"/>
    </source>
</evidence>
<evidence type="ECO:0000313" key="18">
    <source>
        <dbReference type="EMBL" id="MBF8377567.1"/>
    </source>
</evidence>
<dbReference type="Proteomes" id="UP000642910">
    <property type="component" value="Unassembled WGS sequence"/>
</dbReference>
<comment type="caution">
    <text evidence="18">The sequence shown here is derived from an EMBL/GenBank/DDBJ whole genome shotgun (WGS) entry which is preliminary data.</text>
</comment>
<dbReference type="NCBIfam" id="TIGR00179">
    <property type="entry name" value="murB"/>
    <property type="match status" value="1"/>
</dbReference>
<evidence type="ECO:0000256" key="1">
    <source>
        <dbReference type="ARBA" id="ARBA00001974"/>
    </source>
</evidence>
<dbReference type="InterPro" id="IPR006094">
    <property type="entry name" value="Oxid_FAD_bind_N"/>
</dbReference>
<dbReference type="InterPro" id="IPR016167">
    <property type="entry name" value="FAD-bd_PCMH_sub1"/>
</dbReference>
<keyword evidence="7 16" id="KW-0285">Flavoprotein</keyword>
<keyword evidence="8 16" id="KW-0274">FAD</keyword>
<accession>A0ABS0F2P4</accession>
<dbReference type="EC" id="1.3.1.98" evidence="16"/>
<sequence>MHDDPFVRVLADEGVRAICGEPMKRHTTWRIGGPADYFVEPDSVDALRVSVRAARAYGLPITVIGRGSNALVLDGGIRGLVIKLHDAFASYEVKEDECAVYAMAGRSYVALANVAIRHGLSGLEFATGIPGSVGGAVMMNAGAYGRETREVLAWAEVMDETGAVVRLSNGDLRFGYRYSILKDRFGIVTWAKFQMKPGDRDEMRRVVREWSQRRIATQPLSFPNCGSVFRNPDGTHAAKLIEEAGLKGLRRGQAMISDKHANFIINLGNASASDVLWLIRRAQAEVRARFGIDLETEVRVLGEPLLGGADDGIAAN</sequence>
<evidence type="ECO:0000256" key="6">
    <source>
        <dbReference type="ARBA" id="ARBA00022618"/>
    </source>
</evidence>
<comment type="function">
    <text evidence="2 16">Cell wall formation.</text>
</comment>
<dbReference type="PANTHER" id="PTHR21071:SF4">
    <property type="entry name" value="UDP-N-ACETYLENOLPYRUVOYLGLUCOSAMINE REDUCTASE"/>
    <property type="match status" value="1"/>
</dbReference>
<dbReference type="Gene3D" id="3.30.43.10">
    <property type="entry name" value="Uridine Diphospho-n-acetylenolpyruvylglucosamine Reductase, domain 2"/>
    <property type="match status" value="1"/>
</dbReference>
<keyword evidence="12 16" id="KW-0560">Oxidoreductase</keyword>
<evidence type="ECO:0000256" key="11">
    <source>
        <dbReference type="ARBA" id="ARBA00022984"/>
    </source>
</evidence>
<evidence type="ECO:0000256" key="5">
    <source>
        <dbReference type="ARBA" id="ARBA00022490"/>
    </source>
</evidence>
<reference evidence="18 19" key="1">
    <citation type="submission" date="2020-11" db="EMBL/GenBank/DDBJ databases">
        <title>Genomic insight of Alicyclobacillus mali FL 18 reveals a new arsenic-resistant strain, with potential in environmental biotechnology.</title>
        <authorList>
            <person name="Fiorentino G."/>
            <person name="Gallo G."/>
            <person name="Aulitto M."/>
        </authorList>
    </citation>
    <scope>NUCLEOTIDE SEQUENCE [LARGE SCALE GENOMIC DNA]</scope>
    <source>
        <strain evidence="18 19">FL 18</strain>
    </source>
</reference>
<dbReference type="Gene3D" id="3.90.78.10">
    <property type="entry name" value="UDP-N-acetylenolpyruvoylglucosamine reductase, C-terminal domain"/>
    <property type="match status" value="1"/>
</dbReference>
<keyword evidence="6 16" id="KW-0132">Cell division</keyword>
<dbReference type="EMBL" id="JADPKZ010000037">
    <property type="protein sequence ID" value="MBF8377567.1"/>
    <property type="molecule type" value="Genomic_DNA"/>
</dbReference>
<dbReference type="InterPro" id="IPR011601">
    <property type="entry name" value="MurB_C"/>
</dbReference>
<feature type="active site" evidence="16">
    <location>
        <position position="177"/>
    </location>
</feature>
<keyword evidence="19" id="KW-1185">Reference proteome</keyword>
<evidence type="ECO:0000256" key="15">
    <source>
        <dbReference type="ARBA" id="ARBA00048914"/>
    </source>
</evidence>
<dbReference type="HAMAP" id="MF_00037">
    <property type="entry name" value="MurB"/>
    <property type="match status" value="1"/>
</dbReference>
<dbReference type="InterPro" id="IPR036635">
    <property type="entry name" value="MurB_C_sf"/>
</dbReference>
<dbReference type="InterPro" id="IPR036318">
    <property type="entry name" value="FAD-bd_PCMH-like_sf"/>
</dbReference>
<dbReference type="InterPro" id="IPR016169">
    <property type="entry name" value="FAD-bd_PCMH_sub2"/>
</dbReference>
<dbReference type="GO" id="GO:0008762">
    <property type="term" value="F:UDP-N-acetylmuramate dehydrogenase activity"/>
    <property type="evidence" value="ECO:0007669"/>
    <property type="project" value="UniProtKB-EC"/>
</dbReference>
<feature type="domain" description="FAD-binding PCMH-type" evidence="17">
    <location>
        <begin position="30"/>
        <end position="198"/>
    </location>
</feature>